<name>A0A6N3I1L7_9FIRM</name>
<dbReference type="EMBL" id="CACRUH010000084">
    <property type="protein sequence ID" value="VYU82975.1"/>
    <property type="molecule type" value="Genomic_DNA"/>
</dbReference>
<sequence length="198" mass="22904">MSFIRLPLGSFNQKNFSTPSDSLLLIFLHYSRHLRKFCGFDKVPDASKITRFKQDFLAVLNDFFLRLVDLTEPICQLIDAAKASMTIFDSSGMEAWVTENNPKYANRIIKQLKAYAKAMHFDDNYARYKADYGSRPSHASASPEIKQLYIDGHFCYAYKFGSVTNGLGIIRHIDFYDQDFFERYPEILVNKKSDPPPR</sequence>
<organism evidence="1">
    <name type="scientific">Hungatella hathewayi</name>
    <dbReference type="NCBI Taxonomy" id="154046"/>
    <lineage>
        <taxon>Bacteria</taxon>
        <taxon>Bacillati</taxon>
        <taxon>Bacillota</taxon>
        <taxon>Clostridia</taxon>
        <taxon>Lachnospirales</taxon>
        <taxon>Lachnospiraceae</taxon>
        <taxon>Hungatella</taxon>
    </lineage>
</organism>
<protein>
    <recommendedName>
        <fullName evidence="2">Transposase</fullName>
    </recommendedName>
</protein>
<accession>A0A6N3I1L7</accession>
<gene>
    <name evidence="1" type="ORF">CHLFYP18_03752</name>
</gene>
<dbReference type="AlphaFoldDB" id="A0A6N3I1L7"/>
<evidence type="ECO:0000313" key="1">
    <source>
        <dbReference type="EMBL" id="VYU82975.1"/>
    </source>
</evidence>
<evidence type="ECO:0008006" key="2">
    <source>
        <dbReference type="Google" id="ProtNLM"/>
    </source>
</evidence>
<proteinExistence type="predicted"/>
<reference evidence="1" key="1">
    <citation type="submission" date="2019-11" db="EMBL/GenBank/DDBJ databases">
        <authorList>
            <person name="Feng L."/>
        </authorList>
    </citation>
    <scope>NUCLEOTIDE SEQUENCE</scope>
    <source>
        <strain evidence="1">ChathewayiLFYP18</strain>
    </source>
</reference>